<reference evidence="9 10" key="1">
    <citation type="submission" date="2019-05" db="EMBL/GenBank/DDBJ databases">
        <title>Draft genome sequence of Nonomuraea zeae DSM 100528.</title>
        <authorList>
            <person name="Saricaoglu S."/>
            <person name="Isik K."/>
        </authorList>
    </citation>
    <scope>NUCLEOTIDE SEQUENCE [LARGE SCALE GENOMIC DNA]</scope>
    <source>
        <strain evidence="9 10">DSM 100528</strain>
    </source>
</reference>
<dbReference type="Gene3D" id="1.10.3720.10">
    <property type="entry name" value="MetI-like"/>
    <property type="match status" value="1"/>
</dbReference>
<keyword evidence="3" id="KW-1003">Cell membrane</keyword>
<keyword evidence="2 7" id="KW-0813">Transport</keyword>
<proteinExistence type="inferred from homology"/>
<dbReference type="GO" id="GO:0055085">
    <property type="term" value="P:transmembrane transport"/>
    <property type="evidence" value="ECO:0007669"/>
    <property type="project" value="InterPro"/>
</dbReference>
<dbReference type="Pfam" id="PF00528">
    <property type="entry name" value="BPD_transp_1"/>
    <property type="match status" value="1"/>
</dbReference>
<evidence type="ECO:0000256" key="6">
    <source>
        <dbReference type="ARBA" id="ARBA00023136"/>
    </source>
</evidence>
<keyword evidence="4 7" id="KW-0812">Transmembrane</keyword>
<dbReference type="CDD" id="cd06261">
    <property type="entry name" value="TM_PBP2"/>
    <property type="match status" value="1"/>
</dbReference>
<name>A0A5S4FM39_9ACTN</name>
<dbReference type="InterPro" id="IPR035906">
    <property type="entry name" value="MetI-like_sf"/>
</dbReference>
<dbReference type="EMBL" id="VCKX01000291">
    <property type="protein sequence ID" value="TMR21669.1"/>
    <property type="molecule type" value="Genomic_DNA"/>
</dbReference>
<dbReference type="PANTHER" id="PTHR43744:SF9">
    <property type="entry name" value="POLYGALACTURONAN_RHAMNOGALACTURONAN TRANSPORT SYSTEM PERMEASE PROTEIN YTCP"/>
    <property type="match status" value="1"/>
</dbReference>
<evidence type="ECO:0000256" key="2">
    <source>
        <dbReference type="ARBA" id="ARBA00022448"/>
    </source>
</evidence>
<evidence type="ECO:0000256" key="4">
    <source>
        <dbReference type="ARBA" id="ARBA00022692"/>
    </source>
</evidence>
<accession>A0A5S4FM39</accession>
<keyword evidence="5 7" id="KW-1133">Transmembrane helix</keyword>
<comment type="subcellular location">
    <subcellularLocation>
        <location evidence="1 7">Cell membrane</location>
        <topology evidence="1 7">Multi-pass membrane protein</topology>
    </subcellularLocation>
</comment>
<evidence type="ECO:0000256" key="5">
    <source>
        <dbReference type="ARBA" id="ARBA00022989"/>
    </source>
</evidence>
<feature type="transmembrane region" description="Helical" evidence="7">
    <location>
        <begin position="147"/>
        <end position="165"/>
    </location>
</feature>
<gene>
    <name evidence="9" type="ORF">ETD85_50560</name>
</gene>
<dbReference type="SUPFAM" id="SSF161098">
    <property type="entry name" value="MetI-like"/>
    <property type="match status" value="1"/>
</dbReference>
<keyword evidence="6 7" id="KW-0472">Membrane</keyword>
<sequence length="293" mass="32008">MRAPWMERPTVAGRTLKFVVLAAITLIVLYPFGLAVGTSLMGRAESIANGGSYVLWPSHPTFEAYELILSGGSVTRSVLISIGITLTGTALSLICTVFLGYALSRRGMLGGKPILLMVLATFLFTPGMIPSYLMVKELGMIDTYQSLIVPVLVNAFNVVVVRSFFQNLPEELFEAARMDGCGEFRMMWRIALPLSKAVIAVVGLFYAVSYWNTFFTAILYINDQTKHPIQVVLRQYIFRGTAATGSDVAIVRDLPASSVQMAVLITALVPILLAYPFLQKYFTKGVLTGAIKG</sequence>
<evidence type="ECO:0000259" key="8">
    <source>
        <dbReference type="PROSITE" id="PS50928"/>
    </source>
</evidence>
<protein>
    <submittedName>
        <fullName evidence="9">Carbohydrate ABC transporter permease</fullName>
    </submittedName>
</protein>
<evidence type="ECO:0000256" key="7">
    <source>
        <dbReference type="RuleBase" id="RU363032"/>
    </source>
</evidence>
<dbReference type="PROSITE" id="PS50928">
    <property type="entry name" value="ABC_TM1"/>
    <property type="match status" value="1"/>
</dbReference>
<evidence type="ECO:0000313" key="9">
    <source>
        <dbReference type="EMBL" id="TMR21669.1"/>
    </source>
</evidence>
<dbReference type="OrthoDB" id="9810086at2"/>
<feature type="transmembrane region" description="Helical" evidence="7">
    <location>
        <begin position="114"/>
        <end position="135"/>
    </location>
</feature>
<evidence type="ECO:0000256" key="1">
    <source>
        <dbReference type="ARBA" id="ARBA00004651"/>
    </source>
</evidence>
<dbReference type="PANTHER" id="PTHR43744">
    <property type="entry name" value="ABC TRANSPORTER PERMEASE PROTEIN MG189-RELATED-RELATED"/>
    <property type="match status" value="1"/>
</dbReference>
<feature type="domain" description="ABC transmembrane type-1" evidence="8">
    <location>
        <begin position="78"/>
        <end position="273"/>
    </location>
</feature>
<comment type="similarity">
    <text evidence="7">Belongs to the binding-protein-dependent transport system permease family.</text>
</comment>
<comment type="caution">
    <text evidence="9">The sequence shown here is derived from an EMBL/GenBank/DDBJ whole genome shotgun (WGS) entry which is preliminary data.</text>
</comment>
<organism evidence="9 10">
    <name type="scientific">Nonomuraea zeae</name>
    <dbReference type="NCBI Taxonomy" id="1642303"/>
    <lineage>
        <taxon>Bacteria</taxon>
        <taxon>Bacillati</taxon>
        <taxon>Actinomycetota</taxon>
        <taxon>Actinomycetes</taxon>
        <taxon>Streptosporangiales</taxon>
        <taxon>Streptosporangiaceae</taxon>
        <taxon>Nonomuraea</taxon>
    </lineage>
</organism>
<feature type="transmembrane region" description="Helical" evidence="7">
    <location>
        <begin position="12"/>
        <end position="32"/>
    </location>
</feature>
<dbReference type="InterPro" id="IPR000515">
    <property type="entry name" value="MetI-like"/>
</dbReference>
<feature type="transmembrane region" description="Helical" evidence="7">
    <location>
        <begin position="186"/>
        <end position="208"/>
    </location>
</feature>
<feature type="transmembrane region" description="Helical" evidence="7">
    <location>
        <begin position="259"/>
        <end position="278"/>
    </location>
</feature>
<evidence type="ECO:0000313" key="10">
    <source>
        <dbReference type="Proteomes" id="UP000306628"/>
    </source>
</evidence>
<evidence type="ECO:0000256" key="3">
    <source>
        <dbReference type="ARBA" id="ARBA00022475"/>
    </source>
</evidence>
<keyword evidence="10" id="KW-1185">Reference proteome</keyword>
<dbReference type="GO" id="GO:0005886">
    <property type="term" value="C:plasma membrane"/>
    <property type="evidence" value="ECO:0007669"/>
    <property type="project" value="UniProtKB-SubCell"/>
</dbReference>
<dbReference type="Proteomes" id="UP000306628">
    <property type="component" value="Unassembled WGS sequence"/>
</dbReference>
<dbReference type="AlphaFoldDB" id="A0A5S4FM39"/>
<feature type="transmembrane region" description="Helical" evidence="7">
    <location>
        <begin position="78"/>
        <end position="102"/>
    </location>
</feature>